<accession>A0A0P6Y6L9</accession>
<dbReference type="STRING" id="70996.SE18_10880"/>
<sequence length="251" mass="28798">MTNDEYFQGLLKQQDLTTAEYNVLRGIRDKVEKLLAVLEGRPRFYYGGSYGKNTIIRQKYDLDIVVYWPKDTSYTIKGIYEGVGKQLKKEWGSVNSKTVAWEIPFQSGFHVDVVPGRALDDGYVEANLYRTDTGTTLKTSIKTHIGVVRNSNRRDAIRLMKLWRERKRVPFKKSFLLEIMTIEGSKGQNSLENQLIYAFRYIRDKIETTKIQDPANSNNSLSDDISYTDKVLIKLAAQAALDAKSWGEVFS</sequence>
<dbReference type="GO" id="GO:0016779">
    <property type="term" value="F:nucleotidyltransferase activity"/>
    <property type="evidence" value="ECO:0007669"/>
    <property type="project" value="InterPro"/>
</dbReference>
<reference evidence="2 3" key="1">
    <citation type="submission" date="2015-07" db="EMBL/GenBank/DDBJ databases">
        <title>Whole genome sequence of Herpetosiphon geysericola DSM 7119.</title>
        <authorList>
            <person name="Hemp J."/>
            <person name="Ward L.M."/>
            <person name="Pace L.A."/>
            <person name="Fischer W.W."/>
        </authorList>
    </citation>
    <scope>NUCLEOTIDE SEQUENCE [LARGE SCALE GENOMIC DNA]</scope>
    <source>
        <strain evidence="2 3">DSM 7119</strain>
    </source>
</reference>
<dbReference type="SUPFAM" id="SSF81301">
    <property type="entry name" value="Nucleotidyltransferase"/>
    <property type="match status" value="1"/>
</dbReference>
<dbReference type="AlphaFoldDB" id="A0A0P6Y6L9"/>
<name>A0A0P6Y6L9_9CHLR</name>
<organism evidence="2 3">
    <name type="scientific">Herpetosiphon geysericola</name>
    <dbReference type="NCBI Taxonomy" id="70996"/>
    <lineage>
        <taxon>Bacteria</taxon>
        <taxon>Bacillati</taxon>
        <taxon>Chloroflexota</taxon>
        <taxon>Chloroflexia</taxon>
        <taxon>Herpetosiphonales</taxon>
        <taxon>Herpetosiphonaceae</taxon>
        <taxon>Herpetosiphon</taxon>
    </lineage>
</organism>
<evidence type="ECO:0000313" key="2">
    <source>
        <dbReference type="EMBL" id="KPL87559.1"/>
    </source>
</evidence>
<keyword evidence="1" id="KW-0051">Antiviral defense</keyword>
<evidence type="ECO:0000256" key="1">
    <source>
        <dbReference type="ARBA" id="ARBA00023118"/>
    </source>
</evidence>
<gene>
    <name evidence="2" type="ORF">SE18_10880</name>
</gene>
<dbReference type="Gene3D" id="3.30.460.10">
    <property type="entry name" value="Beta Polymerase, domain 2"/>
    <property type="match status" value="1"/>
</dbReference>
<dbReference type="CDD" id="cd05400">
    <property type="entry name" value="NT_2-5OAS_ClassI-CCAase"/>
    <property type="match status" value="1"/>
</dbReference>
<dbReference type="PROSITE" id="PS50152">
    <property type="entry name" value="25A_SYNTH_3"/>
    <property type="match status" value="1"/>
</dbReference>
<dbReference type="OrthoDB" id="1550485at2"/>
<keyword evidence="3" id="KW-1185">Reference proteome</keyword>
<comment type="caution">
    <text evidence="2">The sequence shown here is derived from an EMBL/GenBank/DDBJ whole genome shotgun (WGS) entry which is preliminary data.</text>
</comment>
<dbReference type="Proteomes" id="UP000050277">
    <property type="component" value="Unassembled WGS sequence"/>
</dbReference>
<dbReference type="InterPro" id="IPR043519">
    <property type="entry name" value="NT_sf"/>
</dbReference>
<evidence type="ECO:0000313" key="3">
    <source>
        <dbReference type="Proteomes" id="UP000050277"/>
    </source>
</evidence>
<dbReference type="RefSeq" id="WP_054534480.1">
    <property type="nucleotide sequence ID" value="NZ_LGKP01000018.1"/>
</dbReference>
<dbReference type="GO" id="GO:0051607">
    <property type="term" value="P:defense response to virus"/>
    <property type="evidence" value="ECO:0007669"/>
    <property type="project" value="UniProtKB-KW"/>
</dbReference>
<proteinExistence type="predicted"/>
<dbReference type="EMBL" id="LGKP01000018">
    <property type="protein sequence ID" value="KPL87559.1"/>
    <property type="molecule type" value="Genomic_DNA"/>
</dbReference>
<dbReference type="InterPro" id="IPR006116">
    <property type="entry name" value="NT_2-5OAS_ClassI-CCAase"/>
</dbReference>
<protein>
    <submittedName>
        <fullName evidence="2">Uncharacterized protein</fullName>
    </submittedName>
</protein>